<reference evidence="11 12" key="1">
    <citation type="journal article" date="2020" name="mSystems">
        <title>Defining Genomic and Predicted Metabolic Features of the Acetobacterium Genus.</title>
        <authorList>
            <person name="Ross D.E."/>
            <person name="Marshall C.W."/>
            <person name="Gulliver D."/>
            <person name="May H.D."/>
            <person name="Norman R.S."/>
        </authorList>
    </citation>
    <scope>NUCLEOTIDE SEQUENCE [LARGE SCALE GENOMIC DNA]</scope>
    <source>
        <strain evidence="11 12">DSM 4132</strain>
    </source>
</reference>
<evidence type="ECO:0000256" key="7">
    <source>
        <dbReference type="ARBA" id="ARBA00023277"/>
    </source>
</evidence>
<dbReference type="GO" id="GO:0004134">
    <property type="term" value="F:4-alpha-glucanotransferase activity"/>
    <property type="evidence" value="ECO:0007669"/>
    <property type="project" value="UniProtKB-EC"/>
</dbReference>
<dbReference type="InterPro" id="IPR017853">
    <property type="entry name" value="GH"/>
</dbReference>
<evidence type="ECO:0000313" key="12">
    <source>
        <dbReference type="Proteomes" id="UP000622405"/>
    </source>
</evidence>
<evidence type="ECO:0000256" key="3">
    <source>
        <dbReference type="ARBA" id="ARBA00012560"/>
    </source>
</evidence>
<evidence type="ECO:0000256" key="8">
    <source>
        <dbReference type="ARBA" id="ARBA00031423"/>
    </source>
</evidence>
<evidence type="ECO:0000256" key="10">
    <source>
        <dbReference type="RuleBase" id="RU361207"/>
    </source>
</evidence>
<proteinExistence type="inferred from homology"/>
<dbReference type="Proteomes" id="UP000622405">
    <property type="component" value="Unassembled WGS sequence"/>
</dbReference>
<comment type="similarity">
    <text evidence="2 10">Belongs to the disproportionating enzyme family.</text>
</comment>
<comment type="catalytic activity">
    <reaction evidence="1 10">
        <text>Transfers a segment of a (1-&gt;4)-alpha-D-glucan to a new position in an acceptor, which may be glucose or a (1-&gt;4)-alpha-D-glucan.</text>
        <dbReference type="EC" id="2.4.1.25"/>
    </reaction>
</comment>
<evidence type="ECO:0000256" key="1">
    <source>
        <dbReference type="ARBA" id="ARBA00000439"/>
    </source>
</evidence>
<dbReference type="EMBL" id="WJBE01000001">
    <property type="protein sequence ID" value="MBC3898234.1"/>
    <property type="molecule type" value="Genomic_DNA"/>
</dbReference>
<organism evidence="11 12">
    <name type="scientific">Acetobacterium malicum</name>
    <dbReference type="NCBI Taxonomy" id="52692"/>
    <lineage>
        <taxon>Bacteria</taxon>
        <taxon>Bacillati</taxon>
        <taxon>Bacillota</taxon>
        <taxon>Clostridia</taxon>
        <taxon>Eubacteriales</taxon>
        <taxon>Eubacteriaceae</taxon>
        <taxon>Acetobacterium</taxon>
    </lineage>
</organism>
<dbReference type="Gene3D" id="3.20.20.80">
    <property type="entry name" value="Glycosidases"/>
    <property type="match status" value="1"/>
</dbReference>
<keyword evidence="5 10" id="KW-0328">Glycosyltransferase</keyword>
<dbReference type="InterPro" id="IPR003385">
    <property type="entry name" value="Glyco_hydro_77"/>
</dbReference>
<protein>
    <recommendedName>
        <fullName evidence="4 10">4-alpha-glucanotransferase</fullName>
        <ecNumber evidence="3 10">2.4.1.25</ecNumber>
    </recommendedName>
    <alternativeName>
        <fullName evidence="8 10">Amylomaltase</fullName>
    </alternativeName>
    <alternativeName>
        <fullName evidence="9 10">Disproportionating enzyme</fullName>
    </alternativeName>
</protein>
<keyword evidence="12" id="KW-1185">Reference proteome</keyword>
<dbReference type="SUPFAM" id="SSF51445">
    <property type="entry name" value="(Trans)glycosidases"/>
    <property type="match status" value="1"/>
</dbReference>
<evidence type="ECO:0000256" key="9">
    <source>
        <dbReference type="ARBA" id="ARBA00031501"/>
    </source>
</evidence>
<dbReference type="NCBIfam" id="TIGR00217">
    <property type="entry name" value="malQ"/>
    <property type="match status" value="1"/>
</dbReference>
<keyword evidence="6 10" id="KW-0808">Transferase</keyword>
<accession>A0ABR6YST1</accession>
<evidence type="ECO:0000256" key="4">
    <source>
        <dbReference type="ARBA" id="ARBA00020295"/>
    </source>
</evidence>
<keyword evidence="7 10" id="KW-0119">Carbohydrate metabolism</keyword>
<dbReference type="PANTHER" id="PTHR32438">
    <property type="entry name" value="4-ALPHA-GLUCANOTRANSFERASE DPE1, CHLOROPLASTIC/AMYLOPLASTIC"/>
    <property type="match status" value="1"/>
</dbReference>
<dbReference type="PANTHER" id="PTHR32438:SF5">
    <property type="entry name" value="4-ALPHA-GLUCANOTRANSFERASE DPE1, CHLOROPLASTIC_AMYLOPLASTIC"/>
    <property type="match status" value="1"/>
</dbReference>
<evidence type="ECO:0000313" key="11">
    <source>
        <dbReference type="EMBL" id="MBC3898234.1"/>
    </source>
</evidence>
<sequence length="512" mass="58805">MSLKSRSSGVLMPVSSLPGDYGIGTLGAEARHFVDLLQSMGCSYWQILPIGPVDDYFSPYNSTSAFAGNPFFIDLELLFKWGLLTADELTASKSTDPPYSINYPNLIDNRNAIFKIAYSRLTTSLKNDIHQYCLANHEWLPDFSLYTVLSQHFSEKNWTKWNNPDLVKRQPAALQSITSAYQDEINFQNFLQYLYDKQWTALKTYANGKGIRIIGDMPIYLAHTSADVWCHPELFQLDADGCCIEVAGVPPDYFAKDGQLWGNPLYHWDIMKADNYSWWMRRIKRALESFDTVRIDHFRAFSAYCSIPATEETARNGRWIPGPAMDFFAQLQKTFPEPNIIAEDLGLQDEDLVKLLKDTGFPGMRIMEFAFIDDQNNIHLPHNYSANTVAYSGTHDNNTLLGTFFDYTPEHRRYAFDYCGYTDAWENQWQIGGHQSPSCRAFIRTLFQSAANLVILPIQDVCGYGSDTRMNEPGTKERNWIFRMTREGLSQIDVNWYNHINQLYQRKDSSVI</sequence>
<evidence type="ECO:0000256" key="5">
    <source>
        <dbReference type="ARBA" id="ARBA00022676"/>
    </source>
</evidence>
<dbReference type="EC" id="2.4.1.25" evidence="3 10"/>
<dbReference type="RefSeq" id="WP_186892956.1">
    <property type="nucleotide sequence ID" value="NZ_WJBE01000001.1"/>
</dbReference>
<dbReference type="Pfam" id="PF02446">
    <property type="entry name" value="Glyco_hydro_77"/>
    <property type="match status" value="1"/>
</dbReference>
<comment type="caution">
    <text evidence="11">The sequence shown here is derived from an EMBL/GenBank/DDBJ whole genome shotgun (WGS) entry which is preliminary data.</text>
</comment>
<evidence type="ECO:0000256" key="2">
    <source>
        <dbReference type="ARBA" id="ARBA00005684"/>
    </source>
</evidence>
<name>A0ABR6YST1_9FIRM</name>
<dbReference type="NCBIfam" id="NF011080">
    <property type="entry name" value="PRK14508.1-3"/>
    <property type="match status" value="1"/>
</dbReference>
<evidence type="ECO:0000256" key="6">
    <source>
        <dbReference type="ARBA" id="ARBA00022679"/>
    </source>
</evidence>
<gene>
    <name evidence="11" type="primary">malQ</name>
    <name evidence="11" type="ORF">GH811_01210</name>
</gene>